<sequence length="129" mass="14173">MGATLPEQRHELAVPYLSERPYQSDNTRSLAIFVSERPPRATRRSRSSSRATSPQRHPEVARVCVENEPGATSQSDVPRVVISLGTTSKAAISLSKTLLLVSTTKDTILPNNKLILLPPLLKKVALMPY</sequence>
<accession>A0ABQ7AA59</accession>
<evidence type="ECO:0000256" key="1">
    <source>
        <dbReference type="SAM" id="MobiDB-lite"/>
    </source>
</evidence>
<evidence type="ECO:0000313" key="2">
    <source>
        <dbReference type="EMBL" id="KAF3494546.1"/>
    </source>
</evidence>
<evidence type="ECO:0000313" key="3">
    <source>
        <dbReference type="Proteomes" id="UP000266723"/>
    </source>
</evidence>
<organism evidence="2 3">
    <name type="scientific">Brassica cretica</name>
    <name type="common">Mustard</name>
    <dbReference type="NCBI Taxonomy" id="69181"/>
    <lineage>
        <taxon>Eukaryota</taxon>
        <taxon>Viridiplantae</taxon>
        <taxon>Streptophyta</taxon>
        <taxon>Embryophyta</taxon>
        <taxon>Tracheophyta</taxon>
        <taxon>Spermatophyta</taxon>
        <taxon>Magnoliopsida</taxon>
        <taxon>eudicotyledons</taxon>
        <taxon>Gunneridae</taxon>
        <taxon>Pentapetalae</taxon>
        <taxon>rosids</taxon>
        <taxon>malvids</taxon>
        <taxon>Brassicales</taxon>
        <taxon>Brassicaceae</taxon>
        <taxon>Brassiceae</taxon>
        <taxon>Brassica</taxon>
    </lineage>
</organism>
<name>A0ABQ7AA59_BRACR</name>
<keyword evidence="3" id="KW-1185">Reference proteome</keyword>
<dbReference type="EMBL" id="QGKV02002055">
    <property type="protein sequence ID" value="KAF3494546.1"/>
    <property type="molecule type" value="Genomic_DNA"/>
</dbReference>
<reference evidence="2 3" key="1">
    <citation type="journal article" date="2020" name="BMC Genomics">
        <title>Intraspecific diversification of the crop wild relative Brassica cretica Lam. using demographic model selection.</title>
        <authorList>
            <person name="Kioukis A."/>
            <person name="Michalopoulou V.A."/>
            <person name="Briers L."/>
            <person name="Pirintsos S."/>
            <person name="Studholme D.J."/>
            <person name="Pavlidis P."/>
            <person name="Sarris P.F."/>
        </authorList>
    </citation>
    <scope>NUCLEOTIDE SEQUENCE [LARGE SCALE GENOMIC DNA]</scope>
    <source>
        <strain evidence="3">cv. PFS-1207/04</strain>
    </source>
</reference>
<proteinExistence type="predicted"/>
<feature type="region of interest" description="Disordered" evidence="1">
    <location>
        <begin position="28"/>
        <end position="61"/>
    </location>
</feature>
<protein>
    <submittedName>
        <fullName evidence="2">Uncharacterized protein</fullName>
    </submittedName>
</protein>
<dbReference type="Proteomes" id="UP000266723">
    <property type="component" value="Unassembled WGS sequence"/>
</dbReference>
<comment type="caution">
    <text evidence="2">The sequence shown here is derived from an EMBL/GenBank/DDBJ whole genome shotgun (WGS) entry which is preliminary data.</text>
</comment>
<feature type="region of interest" description="Disordered" evidence="1">
    <location>
        <begin position="1"/>
        <end position="20"/>
    </location>
</feature>
<gene>
    <name evidence="2" type="ORF">DY000_02053765</name>
</gene>